<gene>
    <name evidence="2" type="ORF">EZS27_007947</name>
</gene>
<dbReference type="InterPro" id="IPR036691">
    <property type="entry name" value="Endo/exonu/phosph_ase_sf"/>
</dbReference>
<dbReference type="Gene3D" id="3.60.10.10">
    <property type="entry name" value="Endonuclease/exonuclease/phosphatase"/>
    <property type="match status" value="1"/>
</dbReference>
<feature type="domain" description="Endonuclease/exonuclease/phosphatase" evidence="1">
    <location>
        <begin position="6"/>
        <end position="164"/>
    </location>
</feature>
<dbReference type="AlphaFoldDB" id="A0A5J4SF94"/>
<evidence type="ECO:0000259" key="1">
    <source>
        <dbReference type="Pfam" id="PF03372"/>
    </source>
</evidence>
<dbReference type="EMBL" id="SNRY01000218">
    <property type="protein sequence ID" value="KAA6344432.1"/>
    <property type="molecule type" value="Genomic_DNA"/>
</dbReference>
<accession>A0A5J4SF94</accession>
<protein>
    <recommendedName>
        <fullName evidence="1">Endonuclease/exonuclease/phosphatase domain-containing protein</fullName>
    </recommendedName>
</protein>
<comment type="caution">
    <text evidence="2">The sequence shown here is derived from an EMBL/GenBank/DDBJ whole genome shotgun (WGS) entry which is preliminary data.</text>
</comment>
<organism evidence="2">
    <name type="scientific">termite gut metagenome</name>
    <dbReference type="NCBI Taxonomy" id="433724"/>
    <lineage>
        <taxon>unclassified sequences</taxon>
        <taxon>metagenomes</taxon>
        <taxon>organismal metagenomes</taxon>
    </lineage>
</organism>
<dbReference type="Pfam" id="PF03372">
    <property type="entry name" value="Exo_endo_phos"/>
    <property type="match status" value="1"/>
</dbReference>
<name>A0A5J4SF94_9ZZZZ</name>
<proteinExistence type="predicted"/>
<dbReference type="InterPro" id="IPR005135">
    <property type="entry name" value="Endo/exonuclease/phosphatase"/>
</dbReference>
<dbReference type="SUPFAM" id="SSF56219">
    <property type="entry name" value="DNase I-like"/>
    <property type="match status" value="1"/>
</dbReference>
<reference evidence="2" key="1">
    <citation type="submission" date="2019-03" db="EMBL/GenBank/DDBJ databases">
        <title>Single cell metagenomics reveals metabolic interactions within the superorganism composed of flagellate Streblomastix strix and complex community of Bacteroidetes bacteria on its surface.</title>
        <authorList>
            <person name="Treitli S.C."/>
            <person name="Kolisko M."/>
            <person name="Husnik F."/>
            <person name="Keeling P."/>
            <person name="Hampl V."/>
        </authorList>
    </citation>
    <scope>NUCLEOTIDE SEQUENCE</scope>
    <source>
        <strain evidence="2">STM</strain>
    </source>
</reference>
<evidence type="ECO:0000313" key="2">
    <source>
        <dbReference type="EMBL" id="KAA6344432.1"/>
    </source>
</evidence>
<sequence>MKFLFWNIHKNNNIYDKIACLAVSEEIDVLMLAEFNGKPSELLLELNKDETRYNYLNDELCDKIHVFVTTPKLISAIYDSPRYTVKSIKSPILGWESINLVVLHYPSKSYWSADDQSAHAPELKSAIEKIEDKQGHKRTIVCGDFNMNPFEKGMVQHLGFHAVMEKEIAQRRIRTVSNKEYHFFYNPMWGFLGDLGRGKVSGTMYYNPANPIVYYWNLYDQVLIRPDLINYFNDVGLDIVTQIGSTNLLTQGKRINKEISDHLPIKFELNI</sequence>
<dbReference type="GO" id="GO:0003824">
    <property type="term" value="F:catalytic activity"/>
    <property type="evidence" value="ECO:0007669"/>
    <property type="project" value="InterPro"/>
</dbReference>